<evidence type="ECO:0008006" key="3">
    <source>
        <dbReference type="Google" id="ProtNLM"/>
    </source>
</evidence>
<dbReference type="AlphaFoldDB" id="A0A238K0R9"/>
<accession>A0A238K0R9</accession>
<proteinExistence type="predicted"/>
<gene>
    <name evidence="1" type="ORF">MAA8898_00892</name>
</gene>
<organism evidence="1 2">
    <name type="scientific">Maliponia aquimaris</name>
    <dbReference type="NCBI Taxonomy" id="1673631"/>
    <lineage>
        <taxon>Bacteria</taxon>
        <taxon>Pseudomonadati</taxon>
        <taxon>Pseudomonadota</taxon>
        <taxon>Alphaproteobacteria</taxon>
        <taxon>Rhodobacterales</taxon>
        <taxon>Paracoccaceae</taxon>
        <taxon>Maliponia</taxon>
    </lineage>
</organism>
<evidence type="ECO:0000313" key="2">
    <source>
        <dbReference type="Proteomes" id="UP000207598"/>
    </source>
</evidence>
<protein>
    <recommendedName>
        <fullName evidence="3">BioF2-like acetyltransferase domain-containing protein</fullName>
    </recommendedName>
</protein>
<reference evidence="1 2" key="1">
    <citation type="submission" date="2017-05" db="EMBL/GenBank/DDBJ databases">
        <authorList>
            <person name="Song R."/>
            <person name="Chenine A.L."/>
            <person name="Ruprecht R.M."/>
        </authorList>
    </citation>
    <scope>NUCLEOTIDE SEQUENCE [LARGE SCALE GENOMIC DNA]</scope>
    <source>
        <strain evidence="1 2">CECT 8898</strain>
    </source>
</reference>
<sequence>MLQTPDRSRFSADMDVSLVDSLTGFDALREPWEALGRRDLESSVFLSWGWLRRSFCDNPARWSVLTATARGSQQLAGALPLKYRLHWSRSRNRLQTEIECGTRLSHAPCGGLLCAPEVEDQVIDRFARALQTMPWSKFTLAYLPQGGRVEKMAQRLAAQGCRVTVEDPASAPSGKRMVARVLPLPDSIEELLAGQVSREVAALWGHWRARMGRGDLHLRFAAAQDLDPALAALDALAKARGDRRARDRLKEARPALRIAAAEQCLVLPHLWAGETLLGGLAHVFDPLEGTLTHLAGVTGQDSDARAMLTLLAMQWAIENGGLFYDFGRISSRYSRGFETEKEASYTLTATRDADADLCLDPINSAAAVQRIADFVKAGEPDKAMRACDQLARLLQT</sequence>
<keyword evidence="2" id="KW-1185">Reference proteome</keyword>
<evidence type="ECO:0000313" key="1">
    <source>
        <dbReference type="EMBL" id="SMX36508.1"/>
    </source>
</evidence>
<name>A0A238K0R9_9RHOB</name>
<dbReference type="Proteomes" id="UP000207598">
    <property type="component" value="Unassembled WGS sequence"/>
</dbReference>
<dbReference type="EMBL" id="FXYF01000002">
    <property type="protein sequence ID" value="SMX36508.1"/>
    <property type="molecule type" value="Genomic_DNA"/>
</dbReference>